<accession>Q0IEF5</accession>
<organism evidence="2 3">
    <name type="scientific">Aedes aegypti</name>
    <name type="common">Yellowfever mosquito</name>
    <name type="synonym">Culex aegypti</name>
    <dbReference type="NCBI Taxonomy" id="7159"/>
    <lineage>
        <taxon>Eukaryota</taxon>
        <taxon>Metazoa</taxon>
        <taxon>Ecdysozoa</taxon>
        <taxon>Arthropoda</taxon>
        <taxon>Hexapoda</taxon>
        <taxon>Insecta</taxon>
        <taxon>Pterygota</taxon>
        <taxon>Neoptera</taxon>
        <taxon>Endopterygota</taxon>
        <taxon>Diptera</taxon>
        <taxon>Nematocera</taxon>
        <taxon>Culicoidea</taxon>
        <taxon>Culicidae</taxon>
        <taxon>Culicinae</taxon>
        <taxon>Aedini</taxon>
        <taxon>Aedes</taxon>
        <taxon>Stegomyia</taxon>
    </lineage>
</organism>
<feature type="transmembrane region" description="Helical" evidence="1">
    <location>
        <begin position="27"/>
        <end position="49"/>
    </location>
</feature>
<reference evidence="2" key="3">
    <citation type="submission" date="2012-09" db="EMBL/GenBank/DDBJ databases">
        <authorList>
            <consortium name="VectorBase"/>
        </authorList>
    </citation>
    <scope>NUCLEOTIDE SEQUENCE</scope>
    <source>
        <strain evidence="2">Liverpool</strain>
    </source>
</reference>
<evidence type="ECO:0000256" key="1">
    <source>
        <dbReference type="SAM" id="Phobius"/>
    </source>
</evidence>
<dbReference type="Proteomes" id="UP000682892">
    <property type="component" value="Chromosome 3"/>
</dbReference>
<dbReference type="AlphaFoldDB" id="Q0IEF5"/>
<protein>
    <submittedName>
        <fullName evidence="2">AAEL010763-PA</fullName>
    </submittedName>
</protein>
<keyword evidence="1" id="KW-0472">Membrane</keyword>
<dbReference type="EMBL" id="CH477691">
    <property type="protein sequence ID" value="EAT37240.1"/>
    <property type="molecule type" value="Genomic_DNA"/>
</dbReference>
<proteinExistence type="predicted"/>
<keyword evidence="1" id="KW-0812">Transmembrane</keyword>
<dbReference type="HOGENOM" id="CLU_1961374_0_0_1"/>
<sequence>MAEDLADQIDDYICVFEGAGDLTMDTFVMLLFALIVVVIALVFLSKLLYDKYVKKGSVSADGTAATAAAVTGTTTAAGLSASVVGIGGGALLPGGAASREGSRLSEPKEVLASKKVSDKFGNAKTLVM</sequence>
<keyword evidence="1" id="KW-1133">Transmembrane helix</keyword>
<reference evidence="2" key="2">
    <citation type="journal article" date="2007" name="Science">
        <title>Genome sequence of Aedes aegypti, a major arbovirus vector.</title>
        <authorList>
            <person name="Nene V."/>
            <person name="Wortman J.R."/>
            <person name="Lawson D."/>
            <person name="Haas B."/>
            <person name="Kodira C."/>
            <person name="Tu Z.J."/>
            <person name="Loftus B."/>
            <person name="Xi Z."/>
            <person name="Megy K."/>
            <person name="Grabherr M."/>
            <person name="Ren Q."/>
            <person name="Zdobnov E.M."/>
            <person name="Lobo N.F."/>
            <person name="Campbell K.S."/>
            <person name="Brown S.E."/>
            <person name="Bonaldo M.F."/>
            <person name="Zhu J."/>
            <person name="Sinkins S.P."/>
            <person name="Hogenkamp D.G."/>
            <person name="Amedeo P."/>
            <person name="Arensburger P."/>
            <person name="Atkinson P.W."/>
            <person name="Bidwell S."/>
            <person name="Biedler J."/>
            <person name="Birney E."/>
            <person name="Bruggner R.V."/>
            <person name="Costas J."/>
            <person name="Coy M.R."/>
            <person name="Crabtree J."/>
            <person name="Crawford M."/>
            <person name="Debruyn B."/>
            <person name="Decaprio D."/>
            <person name="Eiglmeier K."/>
            <person name="Eisenstadt E."/>
            <person name="El-Dorry H."/>
            <person name="Gelbart W.M."/>
            <person name="Gomes S.L."/>
            <person name="Hammond M."/>
            <person name="Hannick L.I."/>
            <person name="Hogan J.R."/>
            <person name="Holmes M.H."/>
            <person name="Jaffe D."/>
            <person name="Johnston J.S."/>
            <person name="Kennedy R.C."/>
            <person name="Koo H."/>
            <person name="Kravitz S."/>
            <person name="Kriventseva E.V."/>
            <person name="Kulp D."/>
            <person name="Labutti K."/>
            <person name="Lee E."/>
            <person name="Li S."/>
            <person name="Lovin D.D."/>
            <person name="Mao C."/>
            <person name="Mauceli E."/>
            <person name="Menck C.F."/>
            <person name="Miller J.R."/>
            <person name="Montgomery P."/>
            <person name="Mori A."/>
            <person name="Nascimento A.L."/>
            <person name="Naveira H.F."/>
            <person name="Nusbaum C."/>
            <person name="O'leary S."/>
            <person name="Orvis J."/>
            <person name="Pertea M."/>
            <person name="Quesneville H."/>
            <person name="Reidenbach K.R."/>
            <person name="Rogers Y.H."/>
            <person name="Roth C.W."/>
            <person name="Schneider J.R."/>
            <person name="Schatz M."/>
            <person name="Shumway M."/>
            <person name="Stanke M."/>
            <person name="Stinson E.O."/>
            <person name="Tubio J.M."/>
            <person name="Vanzee J.P."/>
            <person name="Verjovski-Almeida S."/>
            <person name="Werner D."/>
            <person name="White O."/>
            <person name="Wyder S."/>
            <person name="Zeng Q."/>
            <person name="Zhao Q."/>
            <person name="Zhao Y."/>
            <person name="Hill C.A."/>
            <person name="Raikhel A.S."/>
            <person name="Soares M.B."/>
            <person name="Knudson D.L."/>
            <person name="Lee N.H."/>
            <person name="Galagan J."/>
            <person name="Salzberg S.L."/>
            <person name="Paulsen I.T."/>
            <person name="Dimopoulos G."/>
            <person name="Collins F.H."/>
            <person name="Birren B."/>
            <person name="Fraser-Liggett C.M."/>
            <person name="Severson D.W."/>
        </authorList>
    </citation>
    <scope>NUCLEOTIDE SEQUENCE [LARGE SCALE GENOMIC DNA]</scope>
    <source>
        <strain evidence="2">Liverpool</strain>
    </source>
</reference>
<name>Q0IEF5_AEDAE</name>
<dbReference type="STRING" id="7159.Q0IEF5"/>
<gene>
    <name evidence="2" type="ORF">AaeL_AAEL010763</name>
</gene>
<dbReference type="PaxDb" id="7159-AAEL010763-PA"/>
<evidence type="ECO:0000313" key="3">
    <source>
        <dbReference type="Proteomes" id="UP000682892"/>
    </source>
</evidence>
<evidence type="ECO:0000313" key="2">
    <source>
        <dbReference type="EMBL" id="EAT37240.1"/>
    </source>
</evidence>
<reference evidence="2" key="1">
    <citation type="submission" date="2005-10" db="EMBL/GenBank/DDBJ databases">
        <authorList>
            <person name="Loftus B.J."/>
            <person name="Nene V.M."/>
            <person name="Hannick L.I."/>
            <person name="Bidwell S."/>
            <person name="Haas B."/>
            <person name="Amedeo P."/>
            <person name="Orvis J."/>
            <person name="Wortman J.R."/>
            <person name="White O.R."/>
            <person name="Salzberg S."/>
            <person name="Shumway M."/>
            <person name="Koo H."/>
            <person name="Zhao Y."/>
            <person name="Holmes M."/>
            <person name="Miller J."/>
            <person name="Schatz M."/>
            <person name="Pop M."/>
            <person name="Pai G."/>
            <person name="Utterback T."/>
            <person name="Rogers Y.-H."/>
            <person name="Kravitz S."/>
            <person name="Fraser C.M."/>
        </authorList>
    </citation>
    <scope>NUCLEOTIDE SEQUENCE</scope>
    <source>
        <strain evidence="2">Liverpool</strain>
    </source>
</reference>